<keyword evidence="3" id="KW-1185">Reference proteome</keyword>
<proteinExistence type="predicted"/>
<dbReference type="GO" id="GO:0006629">
    <property type="term" value="P:lipid metabolic process"/>
    <property type="evidence" value="ECO:0007669"/>
    <property type="project" value="InterPro"/>
</dbReference>
<evidence type="ECO:0000259" key="1">
    <source>
        <dbReference type="Pfam" id="PF01764"/>
    </source>
</evidence>
<dbReference type="InterPro" id="IPR002921">
    <property type="entry name" value="Fungal_lipase-type"/>
</dbReference>
<dbReference type="InterPro" id="IPR029058">
    <property type="entry name" value="AB_hydrolase_fold"/>
</dbReference>
<accession>A0AAW1PZD1</accession>
<evidence type="ECO:0000313" key="3">
    <source>
        <dbReference type="Proteomes" id="UP001489004"/>
    </source>
</evidence>
<comment type="caution">
    <text evidence="2">The sequence shown here is derived from an EMBL/GenBank/DDBJ whole genome shotgun (WGS) entry which is preliminary data.</text>
</comment>
<dbReference type="SUPFAM" id="SSF53474">
    <property type="entry name" value="alpha/beta-Hydrolases"/>
    <property type="match status" value="1"/>
</dbReference>
<feature type="domain" description="Fungal lipase-type" evidence="1">
    <location>
        <begin position="136"/>
        <end position="297"/>
    </location>
</feature>
<dbReference type="PANTHER" id="PTHR45856:SF24">
    <property type="entry name" value="FUNGAL LIPASE-LIKE DOMAIN-CONTAINING PROTEIN"/>
    <property type="match status" value="1"/>
</dbReference>
<dbReference type="Gene3D" id="3.40.50.1820">
    <property type="entry name" value="alpha/beta hydrolase"/>
    <property type="match status" value="1"/>
</dbReference>
<name>A0AAW1PZD1_9CHLO</name>
<dbReference type="CDD" id="cd00519">
    <property type="entry name" value="Lipase_3"/>
    <property type="match status" value="1"/>
</dbReference>
<dbReference type="Pfam" id="PF01764">
    <property type="entry name" value="Lipase_3"/>
    <property type="match status" value="1"/>
</dbReference>
<protein>
    <recommendedName>
        <fullName evidence="1">Fungal lipase-type domain-containing protein</fullName>
    </recommendedName>
</protein>
<dbReference type="AlphaFoldDB" id="A0AAW1PZD1"/>
<dbReference type="EMBL" id="JALJOR010000007">
    <property type="protein sequence ID" value="KAK9814112.1"/>
    <property type="molecule type" value="Genomic_DNA"/>
</dbReference>
<dbReference type="InterPro" id="IPR051218">
    <property type="entry name" value="Sec_MonoDiacylglyc_Lipase"/>
</dbReference>
<sequence length="485" mass="52228">MFSALLPSALGASWGNRAAPAADAPEEPTVVNWSRVSSYLSQVAADAAFDLPALEEDLGLIRASFILAQLSQQVYKITAADLESVTQFELPLAGPLNEVAVVAARLVHVRQAAADQGLQSPQQFGVWHVDGLGLAVVFRGTASQEDVLIDANITPVPLVANERATGNHGAINVHKGFYEGAKQQIDAIVAAVRGQDRRARRRLPVWISGHSLGGGYANCVMLHMLANREIAELFAAGGGSVTFGAPMVIHSQHPDALYERLTSLEAFAERQAGRRSRPRLHFHNFVNNADVVPRLLGRSLDSVHSMMEYYVPYMQSVQHTARNYHPFGAYHMILGDKIRTPAYDGASAHLSRGRIGNFEHAEEVKRHLEVTRLWRSLYASGGRTGGYMDHSIAAYKQRVGAYMHALALDPPQSRLLRSPSRASAPNPAGLFVMLSDPHAAQQHSRGGPSGNPRLLADQVGTLVGTAAAGVGVLIATKGAQFCLSS</sequence>
<evidence type="ECO:0000313" key="2">
    <source>
        <dbReference type="EMBL" id="KAK9814112.1"/>
    </source>
</evidence>
<dbReference type="Proteomes" id="UP001489004">
    <property type="component" value="Unassembled WGS sequence"/>
</dbReference>
<dbReference type="PANTHER" id="PTHR45856">
    <property type="entry name" value="ALPHA/BETA-HYDROLASES SUPERFAMILY PROTEIN"/>
    <property type="match status" value="1"/>
</dbReference>
<organism evidence="2 3">
    <name type="scientific">[Myrmecia] bisecta</name>
    <dbReference type="NCBI Taxonomy" id="41462"/>
    <lineage>
        <taxon>Eukaryota</taxon>
        <taxon>Viridiplantae</taxon>
        <taxon>Chlorophyta</taxon>
        <taxon>core chlorophytes</taxon>
        <taxon>Trebouxiophyceae</taxon>
        <taxon>Trebouxiales</taxon>
        <taxon>Trebouxiaceae</taxon>
        <taxon>Myrmecia</taxon>
    </lineage>
</organism>
<gene>
    <name evidence="2" type="ORF">WJX72_000806</name>
</gene>
<reference evidence="2 3" key="1">
    <citation type="journal article" date="2024" name="Nat. Commun.">
        <title>Phylogenomics reveals the evolutionary origins of lichenization in chlorophyte algae.</title>
        <authorList>
            <person name="Puginier C."/>
            <person name="Libourel C."/>
            <person name="Otte J."/>
            <person name="Skaloud P."/>
            <person name="Haon M."/>
            <person name="Grisel S."/>
            <person name="Petersen M."/>
            <person name="Berrin J.G."/>
            <person name="Delaux P.M."/>
            <person name="Dal Grande F."/>
            <person name="Keller J."/>
        </authorList>
    </citation>
    <scope>NUCLEOTIDE SEQUENCE [LARGE SCALE GENOMIC DNA]</scope>
    <source>
        <strain evidence="2 3">SAG 2043</strain>
    </source>
</reference>